<reference evidence="4" key="1">
    <citation type="submission" date="2025-08" db="UniProtKB">
        <authorList>
            <consortium name="RefSeq"/>
        </authorList>
    </citation>
    <scope>IDENTIFICATION</scope>
</reference>
<gene>
    <name evidence="4" type="primary">LOC106013609</name>
</gene>
<feature type="domain" description="Mutator-like transposase" evidence="2">
    <location>
        <begin position="116"/>
        <end position="478"/>
    </location>
</feature>
<dbReference type="InterPro" id="IPR049012">
    <property type="entry name" value="Mutator_transp_dom"/>
</dbReference>
<dbReference type="PANTHER" id="PTHR33309">
    <property type="entry name" value="KERATIN, ULTRA HIGH-SULFUR MATRIX PROTEIN-LIKE"/>
    <property type="match status" value="1"/>
</dbReference>
<feature type="compositionally biased region" description="Pro residues" evidence="1">
    <location>
        <begin position="48"/>
        <end position="61"/>
    </location>
</feature>
<feature type="compositionally biased region" description="Low complexity" evidence="1">
    <location>
        <begin position="24"/>
        <end position="33"/>
    </location>
</feature>
<feature type="compositionally biased region" description="Low complexity" evidence="1">
    <location>
        <begin position="70"/>
        <end position="80"/>
    </location>
</feature>
<dbReference type="RefSeq" id="XP_012945262.1">
    <property type="nucleotide sequence ID" value="XM_013089808.2"/>
</dbReference>
<dbReference type="Proteomes" id="UP000694888">
    <property type="component" value="Unplaced"/>
</dbReference>
<evidence type="ECO:0000259" key="2">
    <source>
        <dbReference type="Pfam" id="PF20700"/>
    </source>
</evidence>
<dbReference type="Pfam" id="PF20700">
    <property type="entry name" value="Mutator"/>
    <property type="match status" value="1"/>
</dbReference>
<accession>A0ABM1ACV3</accession>
<feature type="region of interest" description="Disordered" evidence="1">
    <location>
        <begin position="1"/>
        <end position="83"/>
    </location>
</feature>
<dbReference type="PANTHER" id="PTHR33309:SF3">
    <property type="entry name" value="CCHC-TYPE DOMAIN-CONTAINING PROTEIN"/>
    <property type="match status" value="1"/>
</dbReference>
<evidence type="ECO:0000313" key="3">
    <source>
        <dbReference type="Proteomes" id="UP000694888"/>
    </source>
</evidence>
<dbReference type="GeneID" id="106013609"/>
<sequence length="644" mass="70818">MNLKQDTHKTTTFGKKYRSRRQQLRAARQSRASCKPRVSPQSEASPSSPLPGPSVPNPDSPQPVIIDPVTQTSTPTPSTQGIDHDVVCSASKRKLGYNNSGSPDQEVSTLLPSTIVELETLKPLFSGLLCPTCCSPSLSLESNEHRNSGLAISLVVKCESCGDQLSSTMTSSKSGSVFDVNRRAVAAACATGMGHAGLSNFSEIMNVPSLHHKTFAVHTTAISDKCSIFSRDILKKSVQKVKEAYQEQTSDVKDIHVSFDGSWQKRGHTSKSGIGLAIERKTGLIVDYEVLTSYCPQCATTGKRLERENILKYERWFSSHKPFCSANYEGPSGGMEKEAALSIWSRSILKHQLRYVSMISDGDAKTISELHALDPYPGTSVQKHECVNHVGKRLGKALQNIVTEKSKAKPKITLGGKGHGKLRPEVIKALQGYYTNAIRKHTSVPTMKQAVMAILDHCSSTDEDHHHENCPKGEDSWCFFQKAEARGLPPGSHVDNIGTPLCQLVADHVRPIFTRLSTDDLLGRCVLQSTQNANESAHAVIWARCPKHQFVHRNRLSIAVAIGVAEFNFGASSSRDFLTTLNLPVGRETKRRGEKRDHTRTVKSQVAATEKAKKYRQIKADARQREEQRMIDTYGEFYVSGGGD</sequence>
<protein>
    <submittedName>
        <fullName evidence="4">Uncharacterized protein LOC106013609</fullName>
    </submittedName>
</protein>
<name>A0ABM1ACV3_APLCA</name>
<evidence type="ECO:0000256" key="1">
    <source>
        <dbReference type="SAM" id="MobiDB-lite"/>
    </source>
</evidence>
<organism evidence="3 4">
    <name type="scientific">Aplysia californica</name>
    <name type="common">California sea hare</name>
    <dbReference type="NCBI Taxonomy" id="6500"/>
    <lineage>
        <taxon>Eukaryota</taxon>
        <taxon>Metazoa</taxon>
        <taxon>Spiralia</taxon>
        <taxon>Lophotrochozoa</taxon>
        <taxon>Mollusca</taxon>
        <taxon>Gastropoda</taxon>
        <taxon>Heterobranchia</taxon>
        <taxon>Euthyneura</taxon>
        <taxon>Tectipleura</taxon>
        <taxon>Aplysiida</taxon>
        <taxon>Aplysioidea</taxon>
        <taxon>Aplysiidae</taxon>
        <taxon>Aplysia</taxon>
    </lineage>
</organism>
<keyword evidence="3" id="KW-1185">Reference proteome</keyword>
<proteinExistence type="predicted"/>
<evidence type="ECO:0000313" key="4">
    <source>
        <dbReference type="RefSeq" id="XP_012945262.1"/>
    </source>
</evidence>